<comment type="caution">
    <text evidence="6">The sequence shown here is derived from an EMBL/GenBank/DDBJ whole genome shotgun (WGS) entry which is preliminary data.</text>
</comment>
<feature type="domain" description="Calcineurin-like phosphoesterase" evidence="4">
    <location>
        <begin position="6"/>
        <end position="219"/>
    </location>
</feature>
<feature type="domain" description="5'-Nucleotidase C-terminal" evidence="5">
    <location>
        <begin position="314"/>
        <end position="470"/>
    </location>
</feature>
<evidence type="ECO:0008006" key="8">
    <source>
        <dbReference type="Google" id="ProtNLM"/>
    </source>
</evidence>
<dbReference type="GO" id="GO:0016787">
    <property type="term" value="F:hydrolase activity"/>
    <property type="evidence" value="ECO:0007669"/>
    <property type="project" value="UniProtKB-KW"/>
</dbReference>
<evidence type="ECO:0000256" key="2">
    <source>
        <dbReference type="ARBA" id="ARBA00022729"/>
    </source>
</evidence>
<keyword evidence="2" id="KW-0732">Signal</keyword>
<dbReference type="InterPro" id="IPR029052">
    <property type="entry name" value="Metallo-depent_PP-like"/>
</dbReference>
<keyword evidence="7" id="KW-1185">Reference proteome</keyword>
<evidence type="ECO:0000313" key="6">
    <source>
        <dbReference type="EMBL" id="KAL3309485.1"/>
    </source>
</evidence>
<protein>
    <recommendedName>
        <fullName evidence="8">Trifunctional nucleotide phosphoesterase protein YfkN</fullName>
    </recommendedName>
</protein>
<dbReference type="InterPro" id="IPR008334">
    <property type="entry name" value="5'-Nucleotdase_C"/>
</dbReference>
<keyword evidence="3" id="KW-0547">Nucleotide-binding</keyword>
<evidence type="ECO:0000313" key="7">
    <source>
        <dbReference type="Proteomes" id="UP001626550"/>
    </source>
</evidence>
<dbReference type="InterPro" id="IPR036907">
    <property type="entry name" value="5'-Nucleotdase_C_sf"/>
</dbReference>
<evidence type="ECO:0000259" key="4">
    <source>
        <dbReference type="Pfam" id="PF00149"/>
    </source>
</evidence>
<dbReference type="GO" id="GO:0000166">
    <property type="term" value="F:nucleotide binding"/>
    <property type="evidence" value="ECO:0007669"/>
    <property type="project" value="UniProtKB-KW"/>
</dbReference>
<dbReference type="PANTHER" id="PTHR11575:SF48">
    <property type="entry name" value="5'-NUCLEOTIDASE"/>
    <property type="match status" value="1"/>
</dbReference>
<comment type="similarity">
    <text evidence="1 3">Belongs to the 5'-nucleotidase family.</text>
</comment>
<name>A0ABD2PPR1_9PLAT</name>
<evidence type="ECO:0000256" key="1">
    <source>
        <dbReference type="ARBA" id="ARBA00006654"/>
    </source>
</evidence>
<accession>A0ABD2PPR1</accession>
<dbReference type="Gene3D" id="3.90.780.10">
    <property type="entry name" value="5'-Nucleotidase, C-terminal domain"/>
    <property type="match status" value="1"/>
</dbReference>
<organism evidence="6 7">
    <name type="scientific">Cichlidogyrus casuarinus</name>
    <dbReference type="NCBI Taxonomy" id="1844966"/>
    <lineage>
        <taxon>Eukaryota</taxon>
        <taxon>Metazoa</taxon>
        <taxon>Spiralia</taxon>
        <taxon>Lophotrochozoa</taxon>
        <taxon>Platyhelminthes</taxon>
        <taxon>Monogenea</taxon>
        <taxon>Monopisthocotylea</taxon>
        <taxon>Dactylogyridea</taxon>
        <taxon>Ancyrocephalidae</taxon>
        <taxon>Cichlidogyrus</taxon>
    </lineage>
</organism>
<dbReference type="Pfam" id="PF00149">
    <property type="entry name" value="Metallophos"/>
    <property type="match status" value="1"/>
</dbReference>
<dbReference type="AlphaFoldDB" id="A0ABD2PPR1"/>
<dbReference type="SUPFAM" id="SSF56300">
    <property type="entry name" value="Metallo-dependent phosphatases"/>
    <property type="match status" value="1"/>
</dbReference>
<dbReference type="InterPro" id="IPR004843">
    <property type="entry name" value="Calcineurin-like_PHP"/>
</dbReference>
<evidence type="ECO:0000256" key="3">
    <source>
        <dbReference type="RuleBase" id="RU362119"/>
    </source>
</evidence>
<dbReference type="InterPro" id="IPR006179">
    <property type="entry name" value="5_nucleotidase/apyrase"/>
</dbReference>
<gene>
    <name evidence="6" type="ORF">Ciccas_011968</name>
</gene>
<dbReference type="Gene3D" id="3.60.21.10">
    <property type="match status" value="1"/>
</dbReference>
<keyword evidence="3" id="KW-0378">Hydrolase</keyword>
<dbReference type="PRINTS" id="PR01607">
    <property type="entry name" value="APYRASEFAMLY"/>
</dbReference>
<proteinExistence type="inferred from homology"/>
<dbReference type="SUPFAM" id="SSF55816">
    <property type="entry name" value="5'-nucleotidase (syn. UDP-sugar hydrolase), C-terminal domain"/>
    <property type="match status" value="1"/>
</dbReference>
<dbReference type="PANTHER" id="PTHR11575">
    <property type="entry name" value="5'-NUCLEOTIDASE-RELATED"/>
    <property type="match status" value="1"/>
</dbReference>
<dbReference type="Pfam" id="PF02872">
    <property type="entry name" value="5_nucleotid_C"/>
    <property type="match status" value="1"/>
</dbReference>
<dbReference type="Proteomes" id="UP001626550">
    <property type="component" value="Unassembled WGS sequence"/>
</dbReference>
<evidence type="ECO:0000259" key="5">
    <source>
        <dbReference type="Pfam" id="PF02872"/>
    </source>
</evidence>
<sequence>MSTLEILHFNDVYNVEESSSEPKSSAARFVTALRQHGAFDNPNCLVLFSGDALNPSIVSRVTTGKHMPEILNRMNIACAVVGNHDFDFGIDILEQCIDISNFSWLNSNVFEADTGLVLAGCEQTKIIDLEGLGLRIGLIGILEEEWVATLSCIAAEDVYVEPFCESARKLARQLKDPVETDPPCDIVIALTHMRLPNDCLLAESVPEVDLVLGGHDHDYRLAEVKVLNQESLGEKSPAGNYYTAPHKTRHVIKSGTDFREFSHITLDWNKADRILSKNSINRIQIDSSFPPDPETSQLVTKFTDKLMSQMEIAIGQLDVDLDARFASIRTQETNVGNFICDIILSGVEADIALVNSGTLRTDAIIPKGPFTLRQLNTLLPMFDPIMVIKVTGNQVIEALENGVSQYPKLEGRFPLVGGVKFIFDGSKPAGSRVKVDSVLVQYEPLNPDREYRLAVKSYLAQGKDGYDVLKNCPVLVDDEVGPLLCTIVQNHFRVIQVLRVFEQNKVPRHRQSIVTIADRHKILESLGNAPTPNSSNTALDRWQKARHVVVDNLEKTTANKIAPKVEGRIICINPCQ</sequence>
<dbReference type="EMBL" id="JBJKFK010003862">
    <property type="protein sequence ID" value="KAL3309485.1"/>
    <property type="molecule type" value="Genomic_DNA"/>
</dbReference>
<reference evidence="6 7" key="1">
    <citation type="submission" date="2024-11" db="EMBL/GenBank/DDBJ databases">
        <title>Adaptive evolution of stress response genes in parasites aligns with host niche diversity.</title>
        <authorList>
            <person name="Hahn C."/>
            <person name="Resl P."/>
        </authorList>
    </citation>
    <scope>NUCLEOTIDE SEQUENCE [LARGE SCALE GENOMIC DNA]</scope>
    <source>
        <strain evidence="6">EGGRZ-B1_66</strain>
        <tissue evidence="6">Body</tissue>
    </source>
</reference>